<comment type="function">
    <text evidence="10">Transcription factor that may function in dorsoventral specification of the forebrain. Regulates the expression of Wnt signaling antagonists including the expression of a truncated TCF7L2 isoform that cannot bind CTNNB1 and acts therefore as a potent dominant-negative Wnt antagonist. Plays a crucial role in eye development and, in particular, in the specification of the ventral optic vesicle. May be a regulator of axial polarization in the retina.</text>
</comment>
<feature type="domain" description="Homeobox" evidence="15">
    <location>
        <begin position="247"/>
        <end position="307"/>
    </location>
</feature>
<dbReference type="InterPro" id="IPR050877">
    <property type="entry name" value="EMX-VAX-Noto_Homeobox_TFs"/>
</dbReference>
<dbReference type="RefSeq" id="XP_010828182.1">
    <property type="nucleotide sequence ID" value="XM_010829880.1"/>
</dbReference>
<feature type="compositionally biased region" description="Basic and acidic residues" evidence="14">
    <location>
        <begin position="209"/>
        <end position="219"/>
    </location>
</feature>
<keyword evidence="4" id="KW-0879">Wnt signaling pathway</keyword>
<feature type="compositionally biased region" description="Basic and acidic residues" evidence="14">
    <location>
        <begin position="305"/>
        <end position="316"/>
    </location>
</feature>
<dbReference type="PANTHER" id="PTHR24339:SF34">
    <property type="entry name" value="VENTRAL ANTERIOR HOMEOBOX 2"/>
    <property type="match status" value="1"/>
</dbReference>
<feature type="region of interest" description="Disordered" evidence="14">
    <location>
        <begin position="301"/>
        <end position="359"/>
    </location>
</feature>
<reference evidence="17" key="1">
    <citation type="submission" date="2025-08" db="UniProtKB">
        <authorList>
            <consortium name="RefSeq"/>
        </authorList>
    </citation>
    <scope>IDENTIFICATION</scope>
    <source>
        <tissue evidence="17">Blood</tissue>
    </source>
</reference>
<dbReference type="PROSITE" id="PS50071">
    <property type="entry name" value="HOMEOBOX_2"/>
    <property type="match status" value="1"/>
</dbReference>
<evidence type="ECO:0000313" key="16">
    <source>
        <dbReference type="Proteomes" id="UP000515208"/>
    </source>
</evidence>
<evidence type="ECO:0000256" key="13">
    <source>
        <dbReference type="RuleBase" id="RU000682"/>
    </source>
</evidence>
<dbReference type="Gene3D" id="1.10.10.60">
    <property type="entry name" value="Homeodomain-like"/>
    <property type="match status" value="1"/>
</dbReference>
<accession>A0A6P3GN93</accession>
<evidence type="ECO:0000256" key="10">
    <source>
        <dbReference type="ARBA" id="ARBA00058030"/>
    </source>
</evidence>
<keyword evidence="8" id="KW-0804">Transcription</keyword>
<organism evidence="16 17">
    <name type="scientific">Bison bison bison</name>
    <name type="common">North American plains bison</name>
    <dbReference type="NCBI Taxonomy" id="43346"/>
    <lineage>
        <taxon>Eukaryota</taxon>
        <taxon>Metazoa</taxon>
        <taxon>Chordata</taxon>
        <taxon>Craniata</taxon>
        <taxon>Vertebrata</taxon>
        <taxon>Euteleostomi</taxon>
        <taxon>Mammalia</taxon>
        <taxon>Eutheria</taxon>
        <taxon>Laurasiatheria</taxon>
        <taxon>Artiodactyla</taxon>
        <taxon>Ruminantia</taxon>
        <taxon>Pecora</taxon>
        <taxon>Bovidae</taxon>
        <taxon>Bovinae</taxon>
        <taxon>Bison</taxon>
    </lineage>
</organism>
<dbReference type="InterPro" id="IPR009057">
    <property type="entry name" value="Homeodomain-like_sf"/>
</dbReference>
<evidence type="ECO:0000256" key="9">
    <source>
        <dbReference type="ARBA" id="ARBA00023242"/>
    </source>
</evidence>
<evidence type="ECO:0000259" key="15">
    <source>
        <dbReference type="PROSITE" id="PS50071"/>
    </source>
</evidence>
<dbReference type="GO" id="GO:0000981">
    <property type="term" value="F:DNA-binding transcription factor activity, RNA polymerase II-specific"/>
    <property type="evidence" value="ECO:0007669"/>
    <property type="project" value="InterPro"/>
</dbReference>
<feature type="region of interest" description="Disordered" evidence="14">
    <location>
        <begin position="161"/>
        <end position="219"/>
    </location>
</feature>
<keyword evidence="7 12" id="KW-0371">Homeobox</keyword>
<dbReference type="PROSITE" id="PS00027">
    <property type="entry name" value="HOMEOBOX_1"/>
    <property type="match status" value="1"/>
</dbReference>
<gene>
    <name evidence="17" type="primary">VAX2</name>
</gene>
<dbReference type="SMART" id="SM00389">
    <property type="entry name" value="HOX"/>
    <property type="match status" value="1"/>
</dbReference>
<keyword evidence="9 12" id="KW-0539">Nucleus</keyword>
<name>A0A6P3GN93_BISBB</name>
<dbReference type="Proteomes" id="UP000515208">
    <property type="component" value="Unplaced"/>
</dbReference>
<dbReference type="FunFam" id="1.10.10.60:FF:000131">
    <property type="entry name" value="Ventral anterior homeobox 2"/>
    <property type="match status" value="1"/>
</dbReference>
<dbReference type="GO" id="GO:0016055">
    <property type="term" value="P:Wnt signaling pathway"/>
    <property type="evidence" value="ECO:0007669"/>
    <property type="project" value="UniProtKB-KW"/>
</dbReference>
<dbReference type="KEGG" id="bbis:104980999"/>
<keyword evidence="16" id="KW-1185">Reference proteome</keyword>
<dbReference type="GO" id="GO:0030182">
    <property type="term" value="P:neuron differentiation"/>
    <property type="evidence" value="ECO:0007669"/>
    <property type="project" value="TreeGrafter"/>
</dbReference>
<evidence type="ECO:0000256" key="1">
    <source>
        <dbReference type="ARBA" id="ARBA00004123"/>
    </source>
</evidence>
<dbReference type="InterPro" id="IPR000047">
    <property type="entry name" value="HTH_motif"/>
</dbReference>
<evidence type="ECO:0000256" key="7">
    <source>
        <dbReference type="ARBA" id="ARBA00023155"/>
    </source>
</evidence>
<evidence type="ECO:0000256" key="5">
    <source>
        <dbReference type="ARBA" id="ARBA00023015"/>
    </source>
</evidence>
<feature type="compositionally biased region" description="Basic residues" evidence="14">
    <location>
        <begin position="48"/>
        <end position="57"/>
    </location>
</feature>
<protein>
    <recommendedName>
        <fullName evidence="11">Ventral anterior homeobox 2</fullName>
    </recommendedName>
</protein>
<dbReference type="SUPFAM" id="SSF46689">
    <property type="entry name" value="Homeodomain-like"/>
    <property type="match status" value="1"/>
</dbReference>
<keyword evidence="5" id="KW-0805">Transcription regulation</keyword>
<feature type="DNA-binding region" description="Homeobox" evidence="12">
    <location>
        <begin position="249"/>
        <end position="308"/>
    </location>
</feature>
<comment type="similarity">
    <text evidence="2">Belongs to the EMX homeobox family.</text>
</comment>
<dbReference type="OrthoDB" id="6159439at2759"/>
<dbReference type="Pfam" id="PF00046">
    <property type="entry name" value="Homeodomain"/>
    <property type="match status" value="1"/>
</dbReference>
<proteinExistence type="inferred from homology"/>
<feature type="compositionally biased region" description="Basic and acidic residues" evidence="14">
    <location>
        <begin position="58"/>
        <end position="82"/>
    </location>
</feature>
<dbReference type="CTD" id="25806"/>
<evidence type="ECO:0000256" key="3">
    <source>
        <dbReference type="ARBA" id="ARBA00022473"/>
    </source>
</evidence>
<feature type="region of interest" description="Disordered" evidence="14">
    <location>
        <begin position="376"/>
        <end position="398"/>
    </location>
</feature>
<dbReference type="InterPro" id="IPR001356">
    <property type="entry name" value="HD"/>
</dbReference>
<evidence type="ECO:0000256" key="11">
    <source>
        <dbReference type="ARBA" id="ARBA00072821"/>
    </source>
</evidence>
<sequence>MCLCTHIHIYTHTQQGRPSCIGSYFVVHISHAEHWRSQPSSAGIRGRQSGRARTGKGRRPDFHGHGPRDPSGSHRHLREKDPAPPGVNALPKTHLRTLEEDTGTETRITGCASNALGRPTATGTRHIHGRCPQTLLIGPPETPTHPRSQLHAAHKGEAGCCSSVLGEGAQPGFQPRSPPLFPSPRPGETGQDSGLRRGDLRGAESGSGADRDGQPGLGEADHCRRILVRDAKGTIREIVLPKGLDLDRPKRTRTSFTAEQLYRLEMEFQRCQYVVGRERTELARQLNLSETQVKVWFQNRRTKQKKDQSRDLEKRASSSASKALGTSLGDPRNSSPHLNPLTSASPPLPPPPPALCFSTAPLLDLPAGYELGSSAFEPYSRLDRRVGSPGGGSKKASA</sequence>
<dbReference type="AlphaFoldDB" id="A0A6P3GN93"/>
<dbReference type="GO" id="GO:0005634">
    <property type="term" value="C:nucleus"/>
    <property type="evidence" value="ECO:0007669"/>
    <property type="project" value="UniProtKB-SubCell"/>
</dbReference>
<dbReference type="PRINTS" id="PR00031">
    <property type="entry name" value="HTHREPRESSR"/>
</dbReference>
<dbReference type="GeneID" id="104980999"/>
<feature type="region of interest" description="Disordered" evidence="14">
    <location>
        <begin position="35"/>
        <end position="104"/>
    </location>
</feature>
<evidence type="ECO:0000256" key="12">
    <source>
        <dbReference type="PROSITE-ProRule" id="PRU00108"/>
    </source>
</evidence>
<evidence type="ECO:0000256" key="14">
    <source>
        <dbReference type="SAM" id="MobiDB-lite"/>
    </source>
</evidence>
<dbReference type="GO" id="GO:0007420">
    <property type="term" value="P:brain development"/>
    <property type="evidence" value="ECO:0007669"/>
    <property type="project" value="TreeGrafter"/>
</dbReference>
<dbReference type="PANTHER" id="PTHR24339">
    <property type="entry name" value="HOMEOBOX PROTEIN EMX-RELATED"/>
    <property type="match status" value="1"/>
</dbReference>
<dbReference type="GO" id="GO:0000978">
    <property type="term" value="F:RNA polymerase II cis-regulatory region sequence-specific DNA binding"/>
    <property type="evidence" value="ECO:0007669"/>
    <property type="project" value="TreeGrafter"/>
</dbReference>
<dbReference type="CDD" id="cd00086">
    <property type="entry name" value="homeodomain"/>
    <property type="match status" value="1"/>
</dbReference>
<comment type="subcellular location">
    <subcellularLocation>
        <location evidence="1 12 13">Nucleus</location>
    </subcellularLocation>
</comment>
<dbReference type="InterPro" id="IPR017970">
    <property type="entry name" value="Homeobox_CS"/>
</dbReference>
<feature type="compositionally biased region" description="Gly residues" evidence="14">
    <location>
        <begin position="388"/>
        <end position="398"/>
    </location>
</feature>
<keyword evidence="3" id="KW-0217">Developmental protein</keyword>
<evidence type="ECO:0000313" key="17">
    <source>
        <dbReference type="RefSeq" id="XP_010828182.1"/>
    </source>
</evidence>
<evidence type="ECO:0000256" key="4">
    <source>
        <dbReference type="ARBA" id="ARBA00022687"/>
    </source>
</evidence>
<evidence type="ECO:0000256" key="6">
    <source>
        <dbReference type="ARBA" id="ARBA00023125"/>
    </source>
</evidence>
<evidence type="ECO:0000256" key="2">
    <source>
        <dbReference type="ARBA" id="ARBA00007397"/>
    </source>
</evidence>
<keyword evidence="6 12" id="KW-0238">DNA-binding</keyword>
<feature type="compositionally biased region" description="Pro residues" evidence="14">
    <location>
        <begin position="176"/>
        <end position="185"/>
    </location>
</feature>
<evidence type="ECO:0000256" key="8">
    <source>
        <dbReference type="ARBA" id="ARBA00023163"/>
    </source>
</evidence>